<sequence length="438" mass="47852">MTARPLSPIALIDDDDDLRAAMAQTLTLAGHDVLPFARATDALEAIHADFAGIVVSDVRMPHMSGIDLFRALHARDAELPVILVTGHGDVPMAVDALKAGAWDFLTKPFDPDALLASVLRASEKRRLVIENRRLRAMVDTAIPSPLIGHSPPIERLRNMVATLADTNIDILVEGETGTGKELVARMIHQRSRRVSAPFVSIACAAVPDAIAETSLHGESLAGRAPLEGRLTRAHHGTLFLDDVDQSGSALQAHLIQFLEDRLVRPIGAREPQPADLRVIGCMTGQGNAAAIQPALLYRLAAVRLHIPPLRERREDIPLIFAHLLDAAAHRFRREAPPVSRAVLAHLLEHDWPGNVHELGRLAERLVLGLEQETASDVAQLPLDDRMDAFERMAIIDAIQSVDGDIGRAIASLGLPRKTFYYRVKRLGIDLRRLRGLDG</sequence>
<proteinExistence type="predicted"/>
<dbReference type="SUPFAM" id="SSF52172">
    <property type="entry name" value="CheY-like"/>
    <property type="match status" value="1"/>
</dbReference>
<keyword evidence="4" id="KW-0805">Transcription regulation</keyword>
<dbReference type="InterPro" id="IPR001789">
    <property type="entry name" value="Sig_transdc_resp-reg_receiver"/>
</dbReference>
<evidence type="ECO:0000256" key="2">
    <source>
        <dbReference type="ARBA" id="ARBA00022840"/>
    </source>
</evidence>
<dbReference type="Pfam" id="PF00158">
    <property type="entry name" value="Sigma54_activat"/>
    <property type="match status" value="1"/>
</dbReference>
<keyword evidence="10" id="KW-1185">Reference proteome</keyword>
<evidence type="ECO:0000256" key="4">
    <source>
        <dbReference type="ARBA" id="ARBA00023015"/>
    </source>
</evidence>
<dbReference type="PROSITE" id="PS00675">
    <property type="entry name" value="SIGMA54_INTERACT_1"/>
    <property type="match status" value="1"/>
</dbReference>
<dbReference type="Gene3D" id="3.40.50.300">
    <property type="entry name" value="P-loop containing nucleotide triphosphate hydrolases"/>
    <property type="match status" value="1"/>
</dbReference>
<keyword evidence="5" id="KW-0804">Transcription</keyword>
<keyword evidence="3" id="KW-0902">Two-component regulatory system</keyword>
<evidence type="ECO:0000313" key="9">
    <source>
        <dbReference type="EMBL" id="MFC3440867.1"/>
    </source>
</evidence>
<dbReference type="SUPFAM" id="SSF52540">
    <property type="entry name" value="P-loop containing nucleoside triphosphate hydrolases"/>
    <property type="match status" value="1"/>
</dbReference>
<evidence type="ECO:0000313" key="10">
    <source>
        <dbReference type="Proteomes" id="UP001595681"/>
    </source>
</evidence>
<dbReference type="InterPro" id="IPR002078">
    <property type="entry name" value="Sigma_54_int"/>
</dbReference>
<name>A0ABV7NES6_9SPHN</name>
<dbReference type="Pfam" id="PF00072">
    <property type="entry name" value="Response_reg"/>
    <property type="match status" value="1"/>
</dbReference>
<dbReference type="Gene3D" id="3.40.50.2300">
    <property type="match status" value="1"/>
</dbReference>
<dbReference type="InterPro" id="IPR002197">
    <property type="entry name" value="HTH_Fis"/>
</dbReference>
<dbReference type="Gene3D" id="1.10.10.60">
    <property type="entry name" value="Homeodomain-like"/>
    <property type="match status" value="1"/>
</dbReference>
<dbReference type="Gene3D" id="1.10.8.60">
    <property type="match status" value="1"/>
</dbReference>
<dbReference type="InterPro" id="IPR011006">
    <property type="entry name" value="CheY-like_superfamily"/>
</dbReference>
<dbReference type="SMART" id="SM00448">
    <property type="entry name" value="REC"/>
    <property type="match status" value="1"/>
</dbReference>
<feature type="domain" description="Response regulatory" evidence="8">
    <location>
        <begin position="8"/>
        <end position="122"/>
    </location>
</feature>
<gene>
    <name evidence="9" type="ORF">ACFOKF_06580</name>
</gene>
<dbReference type="PROSITE" id="PS50045">
    <property type="entry name" value="SIGMA54_INTERACT_4"/>
    <property type="match status" value="1"/>
</dbReference>
<dbReference type="SMART" id="SM00382">
    <property type="entry name" value="AAA"/>
    <property type="match status" value="1"/>
</dbReference>
<dbReference type="PANTHER" id="PTHR32071">
    <property type="entry name" value="TRANSCRIPTIONAL REGULATORY PROTEIN"/>
    <property type="match status" value="1"/>
</dbReference>
<evidence type="ECO:0000256" key="1">
    <source>
        <dbReference type="ARBA" id="ARBA00022741"/>
    </source>
</evidence>
<evidence type="ECO:0000256" key="5">
    <source>
        <dbReference type="ARBA" id="ARBA00023163"/>
    </source>
</evidence>
<dbReference type="SUPFAM" id="SSF46689">
    <property type="entry name" value="Homeodomain-like"/>
    <property type="match status" value="1"/>
</dbReference>
<dbReference type="PANTHER" id="PTHR32071:SF29">
    <property type="entry name" value="PHOSPHOGLYCERATE TRANSPORT SYSTEM TRANSCRIPTIONAL REGULATORY PROTEIN PGTA"/>
    <property type="match status" value="1"/>
</dbReference>
<dbReference type="InterPro" id="IPR025662">
    <property type="entry name" value="Sigma_54_int_dom_ATP-bd_1"/>
</dbReference>
<dbReference type="InterPro" id="IPR003593">
    <property type="entry name" value="AAA+_ATPase"/>
</dbReference>
<evidence type="ECO:0000259" key="8">
    <source>
        <dbReference type="PROSITE" id="PS50110"/>
    </source>
</evidence>
<dbReference type="Pfam" id="PF25601">
    <property type="entry name" value="AAA_lid_14"/>
    <property type="match status" value="1"/>
</dbReference>
<keyword evidence="6" id="KW-0597">Phosphoprotein</keyword>
<dbReference type="InterPro" id="IPR009057">
    <property type="entry name" value="Homeodomain-like_sf"/>
</dbReference>
<dbReference type="PROSITE" id="PS50110">
    <property type="entry name" value="RESPONSE_REGULATORY"/>
    <property type="match status" value="1"/>
</dbReference>
<dbReference type="InterPro" id="IPR027417">
    <property type="entry name" value="P-loop_NTPase"/>
</dbReference>
<evidence type="ECO:0000259" key="7">
    <source>
        <dbReference type="PROSITE" id="PS50045"/>
    </source>
</evidence>
<feature type="modified residue" description="4-aspartylphosphate" evidence="6">
    <location>
        <position position="57"/>
    </location>
</feature>
<dbReference type="RefSeq" id="WP_380794170.1">
    <property type="nucleotide sequence ID" value="NZ_JBHRVU010000004.1"/>
</dbReference>
<evidence type="ECO:0000256" key="3">
    <source>
        <dbReference type="ARBA" id="ARBA00023012"/>
    </source>
</evidence>
<dbReference type="InterPro" id="IPR058031">
    <property type="entry name" value="AAA_lid_NorR"/>
</dbReference>
<dbReference type="EMBL" id="JBHRVU010000004">
    <property type="protein sequence ID" value="MFC3440867.1"/>
    <property type="molecule type" value="Genomic_DNA"/>
</dbReference>
<dbReference type="CDD" id="cd00009">
    <property type="entry name" value="AAA"/>
    <property type="match status" value="1"/>
</dbReference>
<keyword evidence="2" id="KW-0067">ATP-binding</keyword>
<organism evidence="9 10">
    <name type="scientific">Sphingobium rhizovicinum</name>
    <dbReference type="NCBI Taxonomy" id="432308"/>
    <lineage>
        <taxon>Bacteria</taxon>
        <taxon>Pseudomonadati</taxon>
        <taxon>Pseudomonadota</taxon>
        <taxon>Alphaproteobacteria</taxon>
        <taxon>Sphingomonadales</taxon>
        <taxon>Sphingomonadaceae</taxon>
        <taxon>Sphingobium</taxon>
    </lineage>
</organism>
<comment type="caution">
    <text evidence="9">The sequence shown here is derived from an EMBL/GenBank/DDBJ whole genome shotgun (WGS) entry which is preliminary data.</text>
</comment>
<dbReference type="Proteomes" id="UP001595681">
    <property type="component" value="Unassembled WGS sequence"/>
</dbReference>
<keyword evidence="1" id="KW-0547">Nucleotide-binding</keyword>
<dbReference type="CDD" id="cd17549">
    <property type="entry name" value="REC_DctD-like"/>
    <property type="match status" value="1"/>
</dbReference>
<protein>
    <submittedName>
        <fullName evidence="9">Sigma-54-dependent transcriptional regulator</fullName>
    </submittedName>
</protein>
<evidence type="ECO:0000256" key="6">
    <source>
        <dbReference type="PROSITE-ProRule" id="PRU00169"/>
    </source>
</evidence>
<feature type="domain" description="Sigma-54 factor interaction" evidence="7">
    <location>
        <begin position="146"/>
        <end position="367"/>
    </location>
</feature>
<dbReference type="Pfam" id="PF02954">
    <property type="entry name" value="HTH_8"/>
    <property type="match status" value="1"/>
</dbReference>
<reference evidence="10" key="1">
    <citation type="journal article" date="2019" name="Int. J. Syst. Evol. Microbiol.">
        <title>The Global Catalogue of Microorganisms (GCM) 10K type strain sequencing project: providing services to taxonomists for standard genome sequencing and annotation.</title>
        <authorList>
            <consortium name="The Broad Institute Genomics Platform"/>
            <consortium name="The Broad Institute Genome Sequencing Center for Infectious Disease"/>
            <person name="Wu L."/>
            <person name="Ma J."/>
        </authorList>
    </citation>
    <scope>NUCLEOTIDE SEQUENCE [LARGE SCALE GENOMIC DNA]</scope>
    <source>
        <strain evidence="10">CCM 7491</strain>
    </source>
</reference>
<accession>A0ABV7NES6</accession>